<keyword evidence="4" id="KW-1185">Reference proteome</keyword>
<comment type="caution">
    <text evidence="3">The sequence shown here is derived from an EMBL/GenBank/DDBJ whole genome shotgun (WGS) entry which is preliminary data.</text>
</comment>
<dbReference type="AlphaFoldDB" id="A0A3M9MP48"/>
<accession>A0A3M9MP48</accession>
<organism evidence="3 4">
    <name type="scientific">Rufibacter immobilis</name>
    <dbReference type="NCBI Taxonomy" id="1348778"/>
    <lineage>
        <taxon>Bacteria</taxon>
        <taxon>Pseudomonadati</taxon>
        <taxon>Bacteroidota</taxon>
        <taxon>Cytophagia</taxon>
        <taxon>Cytophagales</taxon>
        <taxon>Hymenobacteraceae</taxon>
        <taxon>Rufibacter</taxon>
    </lineage>
</organism>
<feature type="signal peptide" evidence="1">
    <location>
        <begin position="1"/>
        <end position="25"/>
    </location>
</feature>
<feature type="chain" id="PRO_5017982281" evidence="1">
    <location>
        <begin position="26"/>
        <end position="172"/>
    </location>
</feature>
<gene>
    <name evidence="3" type="ORF">EFA69_14275</name>
</gene>
<proteinExistence type="predicted"/>
<evidence type="ECO:0000313" key="3">
    <source>
        <dbReference type="EMBL" id="RNI27310.1"/>
    </source>
</evidence>
<dbReference type="Proteomes" id="UP000271010">
    <property type="component" value="Unassembled WGS sequence"/>
</dbReference>
<sequence length="172" mass="20083">MYVISMMKRTIIFLAIIVCCFSCNNETGYKEFTSEQDWFTIQLPDNWSETKDNEGTYIFYDEENWKGTFRITPIRLDSRKVKDTVTDLLARQLKDKASKGAKMVKIGDFDCVFYKEYVQETSGEVLMYKWTLGSSNTVFLVSYATKKEIEATESHPEELRQVENVIKSLQIK</sequence>
<evidence type="ECO:0000256" key="1">
    <source>
        <dbReference type="SAM" id="SignalP"/>
    </source>
</evidence>
<protein>
    <submittedName>
        <fullName evidence="3">DUF3805 domain-containing protein</fullName>
    </submittedName>
</protein>
<reference evidence="3 4" key="1">
    <citation type="submission" date="2018-11" db="EMBL/GenBank/DDBJ databases">
        <title>Rufibacter latericius sp. nov., isolated from water in Baiyang Lake.</title>
        <authorList>
            <person name="Yang Y."/>
        </authorList>
    </citation>
    <scope>NUCLEOTIDE SEQUENCE [LARGE SCALE GENOMIC DNA]</scope>
    <source>
        <strain evidence="3 4">MCC P1</strain>
    </source>
</reference>
<dbReference type="InterPro" id="IPR024315">
    <property type="entry name" value="DUF3805"/>
</dbReference>
<evidence type="ECO:0000313" key="4">
    <source>
        <dbReference type="Proteomes" id="UP000271010"/>
    </source>
</evidence>
<feature type="domain" description="DUF3805" evidence="2">
    <location>
        <begin position="31"/>
        <end position="170"/>
    </location>
</feature>
<evidence type="ECO:0000259" key="2">
    <source>
        <dbReference type="Pfam" id="PF12712"/>
    </source>
</evidence>
<dbReference type="Gene3D" id="3.40.1000.10">
    <property type="entry name" value="Mog1/PsbP, alpha/beta/alpha sandwich"/>
    <property type="match status" value="1"/>
</dbReference>
<dbReference type="Pfam" id="PF12712">
    <property type="entry name" value="DUF3805"/>
    <property type="match status" value="1"/>
</dbReference>
<name>A0A3M9MP48_9BACT</name>
<keyword evidence="1" id="KW-0732">Signal</keyword>
<dbReference type="EMBL" id="RJJE01000017">
    <property type="protein sequence ID" value="RNI27310.1"/>
    <property type="molecule type" value="Genomic_DNA"/>
</dbReference>